<reference evidence="4" key="2">
    <citation type="submission" date="2021-08" db="EMBL/GenBank/DDBJ databases">
        <authorList>
            <person name="Tani A."/>
            <person name="Ola A."/>
            <person name="Ogura Y."/>
            <person name="Katsura K."/>
            <person name="Hayashi T."/>
        </authorList>
    </citation>
    <scope>NUCLEOTIDE SEQUENCE</scope>
    <source>
        <strain evidence="4">DSM 16372</strain>
    </source>
</reference>
<organism evidence="4 5">
    <name type="scientific">Methylobacterium hispanicum</name>
    <dbReference type="NCBI Taxonomy" id="270350"/>
    <lineage>
        <taxon>Bacteria</taxon>
        <taxon>Pseudomonadati</taxon>
        <taxon>Pseudomonadota</taxon>
        <taxon>Alphaproteobacteria</taxon>
        <taxon>Hyphomicrobiales</taxon>
        <taxon>Methylobacteriaceae</taxon>
        <taxon>Methylobacterium</taxon>
    </lineage>
</organism>
<dbReference type="InterPro" id="IPR000873">
    <property type="entry name" value="AMP-dep_synth/lig_dom"/>
</dbReference>
<dbReference type="RefSeq" id="WP_066925984.1">
    <property type="nucleotide sequence ID" value="NZ_BPQO01000046.1"/>
</dbReference>
<protein>
    <recommendedName>
        <fullName evidence="3">AMP-dependent synthetase/ligase domain-containing protein</fullName>
    </recommendedName>
</protein>
<keyword evidence="1" id="KW-0436">Ligase</keyword>
<keyword evidence="5" id="KW-1185">Reference proteome</keyword>
<dbReference type="Gene3D" id="3.40.50.12780">
    <property type="entry name" value="N-terminal domain of ligase-like"/>
    <property type="match status" value="1"/>
</dbReference>
<dbReference type="SUPFAM" id="SSF56801">
    <property type="entry name" value="Acetyl-CoA synthetase-like"/>
    <property type="match status" value="1"/>
</dbReference>
<feature type="region of interest" description="Disordered" evidence="2">
    <location>
        <begin position="1"/>
        <end position="22"/>
    </location>
</feature>
<evidence type="ECO:0000256" key="1">
    <source>
        <dbReference type="ARBA" id="ARBA00022598"/>
    </source>
</evidence>
<dbReference type="PANTHER" id="PTHR43767">
    <property type="entry name" value="LONG-CHAIN-FATTY-ACID--COA LIGASE"/>
    <property type="match status" value="1"/>
</dbReference>
<proteinExistence type="predicted"/>
<dbReference type="Pfam" id="PF00501">
    <property type="entry name" value="AMP-binding"/>
    <property type="match status" value="1"/>
</dbReference>
<reference evidence="4" key="1">
    <citation type="journal article" date="2016" name="Front. Microbiol.">
        <title>Genome Sequence of the Piezophilic, Mesophilic Sulfate-Reducing Bacterium Desulfovibrio indicus J2T.</title>
        <authorList>
            <person name="Cao J."/>
            <person name="Maignien L."/>
            <person name="Shao Z."/>
            <person name="Alain K."/>
            <person name="Jebbar M."/>
        </authorList>
    </citation>
    <scope>NUCLEOTIDE SEQUENCE</scope>
    <source>
        <strain evidence="4">DSM 16372</strain>
    </source>
</reference>
<dbReference type="InterPro" id="IPR050237">
    <property type="entry name" value="ATP-dep_AMP-bd_enzyme"/>
</dbReference>
<dbReference type="InterPro" id="IPR042099">
    <property type="entry name" value="ANL_N_sf"/>
</dbReference>
<dbReference type="EMBL" id="BPQO01000046">
    <property type="protein sequence ID" value="GJD92508.1"/>
    <property type="molecule type" value="Genomic_DNA"/>
</dbReference>
<name>A0AAV4ZXY4_9HYPH</name>
<dbReference type="GO" id="GO:0016874">
    <property type="term" value="F:ligase activity"/>
    <property type="evidence" value="ECO:0007669"/>
    <property type="project" value="UniProtKB-KW"/>
</dbReference>
<gene>
    <name evidence="4" type="ORF">BHAOGJBA_6063</name>
</gene>
<evidence type="ECO:0000313" key="4">
    <source>
        <dbReference type="EMBL" id="GJD92508.1"/>
    </source>
</evidence>
<dbReference type="Proteomes" id="UP001055247">
    <property type="component" value="Unassembled WGS sequence"/>
</dbReference>
<evidence type="ECO:0000259" key="3">
    <source>
        <dbReference type="Pfam" id="PF00501"/>
    </source>
</evidence>
<accession>A0AAV4ZXY4</accession>
<evidence type="ECO:0000313" key="5">
    <source>
        <dbReference type="Proteomes" id="UP001055247"/>
    </source>
</evidence>
<dbReference type="PANTHER" id="PTHR43767:SF8">
    <property type="entry name" value="LONG-CHAIN-FATTY-ACID--COA LIGASE"/>
    <property type="match status" value="1"/>
</dbReference>
<feature type="domain" description="AMP-dependent synthetase/ligase" evidence="3">
    <location>
        <begin position="38"/>
        <end position="191"/>
    </location>
</feature>
<comment type="caution">
    <text evidence="4">The sequence shown here is derived from an EMBL/GenBank/DDBJ whole genome shotgun (WGS) entry which is preliminary data.</text>
</comment>
<dbReference type="AlphaFoldDB" id="A0AAV4ZXY4"/>
<evidence type="ECO:0000256" key="2">
    <source>
        <dbReference type="SAM" id="MobiDB-lite"/>
    </source>
</evidence>
<sequence>MLHAAHRRPDMPRPAVAPGQAGFSAVRSHGSLPQLVAEAAAIHGPAPAFAGREGGTTYAALGAVLARYARYAEAEGVGRGDTVALLTGAGERHVLWLGFALAGARVALVDPGLAGPRLARVLTAVGARLIVADPERAEAIRDLPALMPEMPAVRWHGPGADFARIDLEAAEYEAGPLAGPDRAGPDDPALVACSGNRGGAPTLETANHRQILAWAQGASLGLRRAGEVCPAAFRDLAEVCGALLRGDAAMPGAAPAGALC</sequence>